<protein>
    <submittedName>
        <fullName evidence="1">Uncharacterized protein</fullName>
    </submittedName>
</protein>
<keyword evidence="2" id="KW-1185">Reference proteome</keyword>
<name>A0ABQ2LIC1_9PROT</name>
<proteinExistence type="predicted"/>
<organism evidence="1 2">
    <name type="scientific">Iodidimonas muriae</name>
    <dbReference type="NCBI Taxonomy" id="261467"/>
    <lineage>
        <taxon>Bacteria</taxon>
        <taxon>Pseudomonadati</taxon>
        <taxon>Pseudomonadota</taxon>
        <taxon>Alphaproteobacteria</taxon>
        <taxon>Iodidimonadales</taxon>
        <taxon>Iodidimonadaceae</taxon>
        <taxon>Iodidimonas</taxon>
    </lineage>
</organism>
<reference evidence="2" key="1">
    <citation type="journal article" date="2019" name="Int. J. Syst. Evol. Microbiol.">
        <title>The Global Catalogue of Microorganisms (GCM) 10K type strain sequencing project: providing services to taxonomists for standard genome sequencing and annotation.</title>
        <authorList>
            <consortium name="The Broad Institute Genomics Platform"/>
            <consortium name="The Broad Institute Genome Sequencing Center for Infectious Disease"/>
            <person name="Wu L."/>
            <person name="Ma J."/>
        </authorList>
    </citation>
    <scope>NUCLEOTIDE SEQUENCE [LARGE SCALE GENOMIC DNA]</scope>
    <source>
        <strain evidence="2">JCM 17843</strain>
    </source>
</reference>
<dbReference type="Proteomes" id="UP000602381">
    <property type="component" value="Unassembled WGS sequence"/>
</dbReference>
<comment type="caution">
    <text evidence="1">The sequence shown here is derived from an EMBL/GenBank/DDBJ whole genome shotgun (WGS) entry which is preliminary data.</text>
</comment>
<accession>A0ABQ2LIC1</accession>
<sequence>MIEIVGTIGGLAYAMANIGLLVQISTKLGRIEATQGHHHVRIERIERA</sequence>
<evidence type="ECO:0000313" key="1">
    <source>
        <dbReference type="EMBL" id="GGO17541.1"/>
    </source>
</evidence>
<evidence type="ECO:0000313" key="2">
    <source>
        <dbReference type="Proteomes" id="UP000602381"/>
    </source>
</evidence>
<dbReference type="EMBL" id="BMOV01000018">
    <property type="protein sequence ID" value="GGO17541.1"/>
    <property type="molecule type" value="Genomic_DNA"/>
</dbReference>
<gene>
    <name evidence="1" type="ORF">GCM10007972_27720</name>
</gene>